<evidence type="ECO:0000259" key="2">
    <source>
        <dbReference type="Pfam" id="PF00535"/>
    </source>
</evidence>
<geneLocation type="plasmid" evidence="4">
    <name>pp97_a</name>
</geneLocation>
<dbReference type="SUPFAM" id="SSF53448">
    <property type="entry name" value="Nucleotide-diphospho-sugar transferases"/>
    <property type="match status" value="1"/>
</dbReference>
<keyword evidence="3" id="KW-0614">Plasmid</keyword>
<dbReference type="Proteomes" id="UP000183859">
    <property type="component" value="Plasmid pP97_a"/>
</dbReference>
<dbReference type="CDD" id="cd00761">
    <property type="entry name" value="Glyco_tranf_GTA_type"/>
    <property type="match status" value="1"/>
</dbReference>
<feature type="region of interest" description="Disordered" evidence="1">
    <location>
        <begin position="402"/>
        <end position="447"/>
    </location>
</feature>
<dbReference type="InterPro" id="IPR029044">
    <property type="entry name" value="Nucleotide-diphossugar_trans"/>
</dbReference>
<name>A0A1L3I9S3_9RHOB</name>
<dbReference type="Gene3D" id="3.90.550.10">
    <property type="entry name" value="Spore Coat Polysaccharide Biosynthesis Protein SpsA, Chain A"/>
    <property type="match status" value="1"/>
</dbReference>
<proteinExistence type="predicted"/>
<dbReference type="GO" id="GO:0016758">
    <property type="term" value="F:hexosyltransferase activity"/>
    <property type="evidence" value="ECO:0007669"/>
    <property type="project" value="UniProtKB-ARBA"/>
</dbReference>
<keyword evidence="4" id="KW-1185">Reference proteome</keyword>
<keyword evidence="3" id="KW-0808">Transferase</keyword>
<gene>
    <name evidence="3" type="ORF">PhaeoP97_03565</name>
</gene>
<protein>
    <submittedName>
        <fullName evidence="3">Glycosyltransferase involved in cell wall biogenesis</fullName>
    </submittedName>
</protein>
<accession>A0A1L3I9S3</accession>
<dbReference type="OrthoDB" id="7527830at2"/>
<evidence type="ECO:0000313" key="3">
    <source>
        <dbReference type="EMBL" id="APG48917.1"/>
    </source>
</evidence>
<dbReference type="RefSeq" id="WP_072506564.1">
    <property type="nucleotide sequence ID" value="NZ_CP016365.1"/>
</dbReference>
<dbReference type="PANTHER" id="PTHR22916">
    <property type="entry name" value="GLYCOSYLTRANSFERASE"/>
    <property type="match status" value="1"/>
</dbReference>
<dbReference type="EMBL" id="CP016365">
    <property type="protein sequence ID" value="APG48917.1"/>
    <property type="molecule type" value="Genomic_DNA"/>
</dbReference>
<organism evidence="3 4">
    <name type="scientific">Phaeobacter porticola</name>
    <dbReference type="NCBI Taxonomy" id="1844006"/>
    <lineage>
        <taxon>Bacteria</taxon>
        <taxon>Pseudomonadati</taxon>
        <taxon>Pseudomonadota</taxon>
        <taxon>Alphaproteobacteria</taxon>
        <taxon>Rhodobacterales</taxon>
        <taxon>Roseobacteraceae</taxon>
        <taxon>Phaeobacter</taxon>
    </lineage>
</organism>
<dbReference type="InterPro" id="IPR001173">
    <property type="entry name" value="Glyco_trans_2-like"/>
</dbReference>
<evidence type="ECO:0000256" key="1">
    <source>
        <dbReference type="SAM" id="MobiDB-lite"/>
    </source>
</evidence>
<sequence>MTSAKRPMISVIMANRNAAAHLPLAIRAILAQSLTDLELIIIDDASQDNSWDVIAAAATADPRVLAQRRETPGGPAVARNQALAMARGEWLAICDSDDSQHPHRLEAMLAAAEDLGADLVADDLILFSDQPMARAETILGSHAPQAPRLLTLRDVMLSGVDPKGITHIGYLKPLIRNRFLGDHRYDTSLRIGEDHDLYLRLVLAGAQMWVLPMAAYLYRRHPASISYRNVPRDLTAQIQALDALAARVNNDDMPSLAAVRRQALRRRHAQLKFAKDVREDRLMAALIRGLRRPDFLPWLVSVLCNRLEQRMQAAMSRLWRRPEHWQLNADDADRADDITIPVGAAGEVDLSAKAAPRWARLCAEVSRREIHLQVSGSLGTSAVWMLPGASVTISGEAAVATETGVRSTNSPESGLVDRKGVAVSEPLDPRSGIGSWATTGERDDTDG</sequence>
<dbReference type="Pfam" id="PF00535">
    <property type="entry name" value="Glycos_transf_2"/>
    <property type="match status" value="1"/>
</dbReference>
<evidence type="ECO:0000313" key="4">
    <source>
        <dbReference type="Proteomes" id="UP000183859"/>
    </source>
</evidence>
<dbReference type="KEGG" id="php:PhaeoP97_03565"/>
<feature type="domain" description="Glycosyltransferase 2-like" evidence="2">
    <location>
        <begin position="10"/>
        <end position="129"/>
    </location>
</feature>
<dbReference type="PANTHER" id="PTHR22916:SF3">
    <property type="entry name" value="UDP-GLCNAC:BETAGAL BETA-1,3-N-ACETYLGLUCOSAMINYLTRANSFERASE-LIKE PROTEIN 1"/>
    <property type="match status" value="1"/>
</dbReference>
<reference evidence="4" key="1">
    <citation type="submission" date="2016-07" db="EMBL/GenBank/DDBJ databases">
        <title>Phaeobacter portensis sp. nov., a tropodithietic acid producing bacterium isolated from a German harbor.</title>
        <authorList>
            <person name="Freese H.M."/>
            <person name="Bunk B."/>
            <person name="Breider S."/>
            <person name="Brinkhoff T."/>
        </authorList>
    </citation>
    <scope>NUCLEOTIDE SEQUENCE [LARGE SCALE GENOMIC DNA]</scope>
    <source>
        <strain evidence="4">P97</strain>
        <plasmid evidence="4">pp97_a</plasmid>
    </source>
</reference>
<dbReference type="AlphaFoldDB" id="A0A1L3I9S3"/>